<dbReference type="PANTHER" id="PTHR10622">
    <property type="entry name" value="HET DOMAIN-CONTAINING PROTEIN"/>
    <property type="match status" value="1"/>
</dbReference>
<dbReference type="EMBL" id="JAQOWY010000302">
    <property type="protein sequence ID" value="KAK1844673.1"/>
    <property type="molecule type" value="Genomic_DNA"/>
</dbReference>
<comment type="caution">
    <text evidence="1">The sequence shown here is derived from an EMBL/GenBank/DDBJ whole genome shotgun (WGS) entry which is preliminary data.</text>
</comment>
<reference evidence="1" key="1">
    <citation type="submission" date="2023-01" db="EMBL/GenBank/DDBJ databases">
        <title>Colletotrichum chrysophilum M932 genome sequence.</title>
        <authorList>
            <person name="Baroncelli R."/>
        </authorList>
    </citation>
    <scope>NUCLEOTIDE SEQUENCE</scope>
    <source>
        <strain evidence="1">M932</strain>
    </source>
</reference>
<dbReference type="PANTHER" id="PTHR10622:SF10">
    <property type="entry name" value="HET DOMAIN-CONTAINING PROTEIN"/>
    <property type="match status" value="1"/>
</dbReference>
<dbReference type="AlphaFoldDB" id="A0AAD9AAT3"/>
<evidence type="ECO:0000313" key="2">
    <source>
        <dbReference type="Proteomes" id="UP001243330"/>
    </source>
</evidence>
<gene>
    <name evidence="1" type="ORF">CCHR01_12714</name>
</gene>
<organism evidence="1 2">
    <name type="scientific">Colletotrichum chrysophilum</name>
    <dbReference type="NCBI Taxonomy" id="1836956"/>
    <lineage>
        <taxon>Eukaryota</taxon>
        <taxon>Fungi</taxon>
        <taxon>Dikarya</taxon>
        <taxon>Ascomycota</taxon>
        <taxon>Pezizomycotina</taxon>
        <taxon>Sordariomycetes</taxon>
        <taxon>Hypocreomycetidae</taxon>
        <taxon>Glomerellales</taxon>
        <taxon>Glomerellaceae</taxon>
        <taxon>Colletotrichum</taxon>
        <taxon>Colletotrichum gloeosporioides species complex</taxon>
    </lineage>
</organism>
<dbReference type="Proteomes" id="UP001243330">
    <property type="component" value="Unassembled WGS sequence"/>
</dbReference>
<protein>
    <submittedName>
        <fullName evidence="1">Ankyrin repeat-containing protein</fullName>
    </submittedName>
</protein>
<sequence length="78" mass="8780">MRLLHTEELKLTDFIAKTPPYAILSHTWAGEEVLFADLQGDPTPKTGWTKVTGACRVAKDLGYQWIAELSEAINSMFR</sequence>
<keyword evidence="2" id="KW-1185">Reference proteome</keyword>
<proteinExistence type="predicted"/>
<evidence type="ECO:0000313" key="1">
    <source>
        <dbReference type="EMBL" id="KAK1844673.1"/>
    </source>
</evidence>
<accession>A0AAD9AAT3</accession>
<name>A0AAD9AAT3_9PEZI</name>